<keyword evidence="1" id="KW-0732">Signal</keyword>
<evidence type="ECO:0000313" key="3">
    <source>
        <dbReference type="Proteomes" id="UP000190648"/>
    </source>
</evidence>
<dbReference type="EMBL" id="LSYS01006159">
    <property type="protein sequence ID" value="OPJ75644.1"/>
    <property type="molecule type" value="Genomic_DNA"/>
</dbReference>
<feature type="signal peptide" evidence="1">
    <location>
        <begin position="1"/>
        <end position="26"/>
    </location>
</feature>
<reference evidence="2 3" key="1">
    <citation type="submission" date="2016-02" db="EMBL/GenBank/DDBJ databases">
        <title>Band-tailed pigeon sequencing and assembly.</title>
        <authorList>
            <person name="Soares A.E."/>
            <person name="Novak B.J."/>
            <person name="Rice E.S."/>
            <person name="O'Connell B."/>
            <person name="Chang D."/>
            <person name="Weber S."/>
            <person name="Shapiro B."/>
        </authorList>
    </citation>
    <scope>NUCLEOTIDE SEQUENCE [LARGE SCALE GENOMIC DNA]</scope>
    <source>
        <strain evidence="2">BTP2013</strain>
        <tissue evidence="2">Blood</tissue>
    </source>
</reference>
<proteinExistence type="predicted"/>
<keyword evidence="3" id="KW-1185">Reference proteome</keyword>
<sequence>MKVAVTTVQSVLCLWHLLRILNTIMSKTGKKHPKNGNLLKAPCTFHAEDLADLFLVLSRYLERRWVGSTFLLAAQGYVVDPARSSRGDHAEDQRFAALWYWFVLLEKSEFQNAGHNLKIDEA</sequence>
<name>A0A1V4JU57_PATFA</name>
<evidence type="ECO:0000313" key="2">
    <source>
        <dbReference type="EMBL" id="OPJ75644.1"/>
    </source>
</evidence>
<comment type="caution">
    <text evidence="2">The sequence shown here is derived from an EMBL/GenBank/DDBJ whole genome shotgun (WGS) entry which is preliminary data.</text>
</comment>
<protein>
    <submittedName>
        <fullName evidence="2">Uncharacterized protein</fullName>
    </submittedName>
</protein>
<accession>A0A1V4JU57</accession>
<gene>
    <name evidence="2" type="ORF">AV530_011845</name>
</gene>
<feature type="chain" id="PRO_5012550739" evidence="1">
    <location>
        <begin position="27"/>
        <end position="122"/>
    </location>
</feature>
<evidence type="ECO:0000256" key="1">
    <source>
        <dbReference type="SAM" id="SignalP"/>
    </source>
</evidence>
<dbReference type="Proteomes" id="UP000190648">
    <property type="component" value="Unassembled WGS sequence"/>
</dbReference>
<organism evidence="2 3">
    <name type="scientific">Patagioenas fasciata monilis</name>
    <dbReference type="NCBI Taxonomy" id="372326"/>
    <lineage>
        <taxon>Eukaryota</taxon>
        <taxon>Metazoa</taxon>
        <taxon>Chordata</taxon>
        <taxon>Craniata</taxon>
        <taxon>Vertebrata</taxon>
        <taxon>Euteleostomi</taxon>
        <taxon>Archelosauria</taxon>
        <taxon>Archosauria</taxon>
        <taxon>Dinosauria</taxon>
        <taxon>Saurischia</taxon>
        <taxon>Theropoda</taxon>
        <taxon>Coelurosauria</taxon>
        <taxon>Aves</taxon>
        <taxon>Neognathae</taxon>
        <taxon>Neoaves</taxon>
        <taxon>Columbimorphae</taxon>
        <taxon>Columbiformes</taxon>
        <taxon>Columbidae</taxon>
        <taxon>Patagioenas</taxon>
    </lineage>
</organism>
<dbReference type="AlphaFoldDB" id="A0A1V4JU57"/>